<dbReference type="PANTHER" id="PTHR43383">
    <property type="entry name" value="NODULIN 6"/>
    <property type="match status" value="1"/>
</dbReference>
<sequence>MPSARGVLGLLSGLLFLATVASGQTPVDSSLWSYINNIRAIDSHAHPMRPVAAGAPADTEYDALPLDAIPPFAFPARLAGTDPIWRAAQAALYAVPAAANDSLYKEGVKSAATRAIRERGLRFPEWALDQAGIDVMLANRIAMGPGLAAPRFRWVTFVDALMLPLDTRREAARSPDTRSLYWKEAALLHRYMRELGVAKLPPTLDAYIASIVTPMLERQHEGGAVAVKFEAAYLRPLDFADPNPAEARRVYARYFGGGTPSGAEYKSLEDYLFRVIAREAGRLDESVQIHTLEDFGGFYQASGATPFQLEPTFNDSTLRKTNFIIVHGGWPFYAQTEAMLGKPNVYADISMMDILLPPTQLAPVLRQWLTQWPDKVLFGTDSFDGGAEQGWEQVAWVGATTARRGLAMALTGMLRDGEVTRERAKELARMVLRENAVKAYRRLP</sequence>
<dbReference type="Proteomes" id="UP000316609">
    <property type="component" value="Unassembled WGS sequence"/>
</dbReference>
<dbReference type="EMBL" id="VBOY01000159">
    <property type="protein sequence ID" value="TMQ61747.1"/>
    <property type="molecule type" value="Genomic_DNA"/>
</dbReference>
<evidence type="ECO:0000256" key="1">
    <source>
        <dbReference type="SAM" id="SignalP"/>
    </source>
</evidence>
<dbReference type="PANTHER" id="PTHR43383:SF2">
    <property type="entry name" value="AMIDOHYDROLASE 2 FAMILY PROTEIN"/>
    <property type="match status" value="1"/>
</dbReference>
<accession>A0A538TDR3</accession>
<evidence type="ECO:0000313" key="2">
    <source>
        <dbReference type="EMBL" id="TMQ61747.1"/>
    </source>
</evidence>
<dbReference type="AlphaFoldDB" id="A0A538TDR3"/>
<organism evidence="2 3">
    <name type="scientific">Eiseniibacteriota bacterium</name>
    <dbReference type="NCBI Taxonomy" id="2212470"/>
    <lineage>
        <taxon>Bacteria</taxon>
        <taxon>Candidatus Eiseniibacteriota</taxon>
    </lineage>
</organism>
<name>A0A538TDR3_UNCEI</name>
<keyword evidence="2" id="KW-0378">Hydrolase</keyword>
<evidence type="ECO:0000313" key="3">
    <source>
        <dbReference type="Proteomes" id="UP000316609"/>
    </source>
</evidence>
<dbReference type="SUPFAM" id="SSF51556">
    <property type="entry name" value="Metallo-dependent hydrolases"/>
    <property type="match status" value="1"/>
</dbReference>
<protein>
    <submittedName>
        <fullName evidence="2">Amidohydrolase</fullName>
    </submittedName>
</protein>
<dbReference type="GO" id="GO:0016787">
    <property type="term" value="F:hydrolase activity"/>
    <property type="evidence" value="ECO:0007669"/>
    <property type="project" value="UniProtKB-KW"/>
</dbReference>
<keyword evidence="1" id="KW-0732">Signal</keyword>
<comment type="caution">
    <text evidence="2">The sequence shown here is derived from an EMBL/GenBank/DDBJ whole genome shotgun (WGS) entry which is preliminary data.</text>
</comment>
<reference evidence="2 3" key="1">
    <citation type="journal article" date="2019" name="Nat. Microbiol.">
        <title>Mediterranean grassland soil C-N compound turnover is dependent on rainfall and depth, and is mediated by genomically divergent microorganisms.</title>
        <authorList>
            <person name="Diamond S."/>
            <person name="Andeer P.F."/>
            <person name="Li Z."/>
            <person name="Crits-Christoph A."/>
            <person name="Burstein D."/>
            <person name="Anantharaman K."/>
            <person name="Lane K.R."/>
            <person name="Thomas B.C."/>
            <person name="Pan C."/>
            <person name="Northen T.R."/>
            <person name="Banfield J.F."/>
        </authorList>
    </citation>
    <scope>NUCLEOTIDE SEQUENCE [LARGE SCALE GENOMIC DNA]</scope>
    <source>
        <strain evidence="2">WS_8</strain>
    </source>
</reference>
<gene>
    <name evidence="2" type="ORF">E6K78_12430</name>
</gene>
<dbReference type="InterPro" id="IPR032466">
    <property type="entry name" value="Metal_Hydrolase"/>
</dbReference>
<feature type="signal peptide" evidence="1">
    <location>
        <begin position="1"/>
        <end position="23"/>
    </location>
</feature>
<proteinExistence type="predicted"/>
<feature type="chain" id="PRO_5022087323" evidence="1">
    <location>
        <begin position="24"/>
        <end position="444"/>
    </location>
</feature>
<dbReference type="Gene3D" id="3.20.20.140">
    <property type="entry name" value="Metal-dependent hydrolases"/>
    <property type="match status" value="1"/>
</dbReference>